<reference evidence="14 15" key="1">
    <citation type="submission" date="2018-05" db="EMBL/GenBank/DDBJ databases">
        <title>A metagenomic window into the 2 km-deep terrestrial subsurface aquifer revealed taxonomically and functionally diverse microbial community comprising novel uncultured bacterial lineages.</title>
        <authorList>
            <person name="Kadnikov V.V."/>
            <person name="Mardanov A.V."/>
            <person name="Beletsky A.V."/>
            <person name="Banks D."/>
            <person name="Pimenov N.V."/>
            <person name="Frank Y.A."/>
            <person name="Karnachuk O.V."/>
            <person name="Ravin N.V."/>
        </authorList>
    </citation>
    <scope>NUCLEOTIDE SEQUENCE [LARGE SCALE GENOMIC DNA]</scope>
    <source>
        <strain evidence="14">BY</strain>
    </source>
</reference>
<comment type="cofactor">
    <cofactor evidence="1 12">
        <name>pyridoxal 5'-phosphate</name>
        <dbReference type="ChEBI" id="CHEBI:597326"/>
    </cofactor>
</comment>
<evidence type="ECO:0000313" key="15">
    <source>
        <dbReference type="Proteomes" id="UP000262583"/>
    </source>
</evidence>
<keyword evidence="6 12" id="KW-0028">Amino-acid biosynthesis</keyword>
<dbReference type="NCBIfam" id="TIGR01415">
    <property type="entry name" value="trpB_rel"/>
    <property type="match status" value="1"/>
</dbReference>
<comment type="pathway">
    <text evidence="3 12">Amino-acid biosynthesis; L-tryptophan biosynthesis; L-tryptophan from chorismate: step 5/5.</text>
</comment>
<dbReference type="InterPro" id="IPR006316">
    <property type="entry name" value="Trp_synth_b-like"/>
</dbReference>
<evidence type="ECO:0000256" key="10">
    <source>
        <dbReference type="ARBA" id="ARBA00023239"/>
    </source>
</evidence>
<dbReference type="Gene3D" id="3.40.50.1100">
    <property type="match status" value="2"/>
</dbReference>
<evidence type="ECO:0000256" key="12">
    <source>
        <dbReference type="HAMAP-Rule" id="MF_00133"/>
    </source>
</evidence>
<keyword evidence="10 12" id="KW-0456">Lyase</keyword>
<name>A0A2Z4Y9Q4_SUMC1</name>
<dbReference type="SUPFAM" id="SSF53686">
    <property type="entry name" value="Tryptophan synthase beta subunit-like PLP-dependent enzymes"/>
    <property type="match status" value="1"/>
</dbReference>
<proteinExistence type="inferred from homology"/>
<dbReference type="HAMAP" id="MF_00133">
    <property type="entry name" value="Trp_synth_beta"/>
    <property type="match status" value="1"/>
</dbReference>
<dbReference type="InterPro" id="IPR001926">
    <property type="entry name" value="TrpB-like_PALP"/>
</dbReference>
<dbReference type="PANTHER" id="PTHR48077">
    <property type="entry name" value="TRYPTOPHAN SYNTHASE-RELATED"/>
    <property type="match status" value="1"/>
</dbReference>
<dbReference type="PROSITE" id="PS00168">
    <property type="entry name" value="TRP_SYNTHASE_BETA"/>
    <property type="match status" value="1"/>
</dbReference>
<keyword evidence="8 12" id="KW-0663">Pyridoxal phosphate</keyword>
<dbReference type="UniPathway" id="UPA00035">
    <property type="reaction ID" value="UER00044"/>
</dbReference>
<dbReference type="AlphaFoldDB" id="A0A2Z4Y9Q4"/>
<dbReference type="EMBL" id="CP030759">
    <property type="protein sequence ID" value="AXA37392.1"/>
    <property type="molecule type" value="Genomic_DNA"/>
</dbReference>
<evidence type="ECO:0000256" key="4">
    <source>
        <dbReference type="ARBA" id="ARBA00009982"/>
    </source>
</evidence>
<evidence type="ECO:0000256" key="2">
    <source>
        <dbReference type="ARBA" id="ARBA00002786"/>
    </source>
</evidence>
<accession>A0A2Z4Y9Q4</accession>
<dbReference type="Pfam" id="PF00291">
    <property type="entry name" value="PALP"/>
    <property type="match status" value="1"/>
</dbReference>
<comment type="catalytic activity">
    <reaction evidence="11 12">
        <text>(1S,2R)-1-C-(indol-3-yl)glycerol 3-phosphate + L-serine = D-glyceraldehyde 3-phosphate + L-tryptophan + H2O</text>
        <dbReference type="Rhea" id="RHEA:10532"/>
        <dbReference type="ChEBI" id="CHEBI:15377"/>
        <dbReference type="ChEBI" id="CHEBI:33384"/>
        <dbReference type="ChEBI" id="CHEBI:57912"/>
        <dbReference type="ChEBI" id="CHEBI:58866"/>
        <dbReference type="ChEBI" id="CHEBI:59776"/>
        <dbReference type="EC" id="4.2.1.20"/>
    </reaction>
</comment>
<protein>
    <recommendedName>
        <fullName evidence="12">Tryptophan synthase beta chain</fullName>
        <ecNumber evidence="12">4.2.1.20</ecNumber>
    </recommendedName>
</protein>
<evidence type="ECO:0000256" key="3">
    <source>
        <dbReference type="ARBA" id="ARBA00004733"/>
    </source>
</evidence>
<sequence>MKEEQVYLGRNEIPRAWYNVHADMPQKLDPPLHPGTKQPISPQDLGAIFPEPLIEQEVSQERWIQIPEEVLDVLALWRPTPLIRARHLEAMLQTPAQIWFKYEGVSPAGSHKPNTAVAQAYFNKIAGTKRLATETGAGQWGSALSFACCKYGLECKVYMVKVSYHQKPYRRSLMHLWGAEVVASPSTDTEFGRKVLEQDPESAGSLGIAISEAIEDTVKHPGTKYSLGSVLNHVCLHQTVIGLEAEEQFRRAGVEPHVLIGCCGGGSNFAGFAFPFAGKMLRGEGSYRLIGVEPAACPTLTRGEFRYDFGDTAGMTPLIPMYTLGHDFMPPGIHAGGLRYHGMAPLVSALVKQGIIEARATRQIETFEAAVMFARAEGIVPAPESAHAIRVAIDEALQAKQENDPRVIAFCLSGHGFLDLASYDAYFAGKLQDYEYRP</sequence>
<dbReference type="PANTHER" id="PTHR48077:SF6">
    <property type="entry name" value="TRYPTOPHAN SYNTHASE"/>
    <property type="match status" value="1"/>
</dbReference>
<dbReference type="KEGG" id="schv:BRCON_2650"/>
<comment type="function">
    <text evidence="2 12">The beta subunit is responsible for the synthesis of L-tryptophan from indole and L-serine.</text>
</comment>
<evidence type="ECO:0000313" key="14">
    <source>
        <dbReference type="EMBL" id="AXA37392.1"/>
    </source>
</evidence>
<comment type="subunit">
    <text evidence="5 12">Tetramer of two alpha and two beta chains.</text>
</comment>
<dbReference type="GO" id="GO:0005737">
    <property type="term" value="C:cytoplasm"/>
    <property type="evidence" value="ECO:0007669"/>
    <property type="project" value="TreeGrafter"/>
</dbReference>
<dbReference type="GO" id="GO:0030170">
    <property type="term" value="F:pyridoxal phosphate binding"/>
    <property type="evidence" value="ECO:0007669"/>
    <property type="project" value="InterPro"/>
</dbReference>
<dbReference type="EC" id="4.2.1.20" evidence="12"/>
<evidence type="ECO:0000256" key="5">
    <source>
        <dbReference type="ARBA" id="ARBA00011270"/>
    </source>
</evidence>
<feature type="domain" description="Tryptophan synthase beta chain-like PALP" evidence="13">
    <location>
        <begin position="76"/>
        <end position="412"/>
    </location>
</feature>
<dbReference type="CDD" id="cd06446">
    <property type="entry name" value="Trp-synth_B"/>
    <property type="match status" value="1"/>
</dbReference>
<dbReference type="InterPro" id="IPR023026">
    <property type="entry name" value="Trp_synth_beta/beta-like"/>
</dbReference>
<dbReference type="GO" id="GO:0052684">
    <property type="term" value="F:L-serine hydro-lyase (adding indole, L-tryptophan-forming) activity"/>
    <property type="evidence" value="ECO:0007669"/>
    <property type="project" value="TreeGrafter"/>
</dbReference>
<dbReference type="InterPro" id="IPR006654">
    <property type="entry name" value="Trp_synth_beta"/>
</dbReference>
<evidence type="ECO:0000256" key="11">
    <source>
        <dbReference type="ARBA" id="ARBA00049047"/>
    </source>
</evidence>
<dbReference type="Proteomes" id="UP000262583">
    <property type="component" value="Chromosome"/>
</dbReference>
<dbReference type="PIRSF" id="PIRSF500824">
    <property type="entry name" value="TrpB_prok"/>
    <property type="match status" value="1"/>
</dbReference>
<evidence type="ECO:0000259" key="13">
    <source>
        <dbReference type="Pfam" id="PF00291"/>
    </source>
</evidence>
<dbReference type="InterPro" id="IPR006653">
    <property type="entry name" value="Trp_synth_b_CS"/>
</dbReference>
<keyword evidence="9 12" id="KW-0057">Aromatic amino acid biosynthesis</keyword>
<evidence type="ECO:0000256" key="6">
    <source>
        <dbReference type="ARBA" id="ARBA00022605"/>
    </source>
</evidence>
<dbReference type="NCBIfam" id="NF009057">
    <property type="entry name" value="PRK12391.1"/>
    <property type="match status" value="1"/>
</dbReference>
<gene>
    <name evidence="12" type="primary">trpB</name>
    <name evidence="14" type="ORF">BRCON_2650</name>
</gene>
<comment type="similarity">
    <text evidence="4 12">Belongs to the TrpB family.</text>
</comment>
<dbReference type="InterPro" id="IPR036052">
    <property type="entry name" value="TrpB-like_PALP_sf"/>
</dbReference>
<dbReference type="PIRSF" id="PIRSF001413">
    <property type="entry name" value="Trp_syn_beta"/>
    <property type="match status" value="1"/>
</dbReference>
<evidence type="ECO:0000256" key="9">
    <source>
        <dbReference type="ARBA" id="ARBA00023141"/>
    </source>
</evidence>
<evidence type="ECO:0000256" key="8">
    <source>
        <dbReference type="ARBA" id="ARBA00022898"/>
    </source>
</evidence>
<organism evidence="14 15">
    <name type="scientific">Sumerlaea chitinivorans</name>
    <dbReference type="NCBI Taxonomy" id="2250252"/>
    <lineage>
        <taxon>Bacteria</taxon>
        <taxon>Candidatus Sumerlaeota</taxon>
        <taxon>Candidatus Sumerlaeia</taxon>
        <taxon>Candidatus Sumerlaeales</taxon>
        <taxon>Candidatus Sumerlaeaceae</taxon>
        <taxon>Candidatus Sumerlaea</taxon>
    </lineage>
</organism>
<keyword evidence="7 12" id="KW-0822">Tryptophan biosynthesis</keyword>
<dbReference type="GO" id="GO:0004834">
    <property type="term" value="F:tryptophan synthase activity"/>
    <property type="evidence" value="ECO:0007669"/>
    <property type="project" value="UniProtKB-UniRule"/>
</dbReference>
<evidence type="ECO:0000256" key="7">
    <source>
        <dbReference type="ARBA" id="ARBA00022822"/>
    </source>
</evidence>
<evidence type="ECO:0000256" key="1">
    <source>
        <dbReference type="ARBA" id="ARBA00001933"/>
    </source>
</evidence>
<feature type="modified residue" description="N6-(pyridoxal phosphate)lysine" evidence="12">
    <location>
        <position position="112"/>
    </location>
</feature>